<sequence length="244" mass="26434">MKTFIALVFLLLKFFDVFAVDPPQGQLSVEGKKLLGNGKPAALHGMSLFQSNYEPGFPFYNEEVVRALKCQWNSNVVRAAMGIDEGAEAYMQGPEPEQTQKGRVEKVIKAAIEVGIYVIVDWHTHNALSQEVKEDTCIFVSEYGTVNADGNGAVDEGSTKEWWKFLDENNISYVNWAIENKDEGAAALKPGTQASQLGVDERLTTSGSLVKKHLLGQDNGVKCDGSSTGSTSPASTSPTSNGPK</sequence>
<reference evidence="1" key="1">
    <citation type="submission" date="2023-11" db="EMBL/GenBank/DDBJ databases">
        <authorList>
            <person name="Poullet M."/>
        </authorList>
    </citation>
    <scope>NUCLEOTIDE SEQUENCE</scope>
    <source>
        <strain evidence="1">E1834</strain>
    </source>
</reference>
<proteinExistence type="predicted"/>
<organism evidence="1 2">
    <name type="scientific">Meloidogyne enterolobii</name>
    <name type="common">Root-knot nematode worm</name>
    <name type="synonym">Meloidogyne mayaguensis</name>
    <dbReference type="NCBI Taxonomy" id="390850"/>
    <lineage>
        <taxon>Eukaryota</taxon>
        <taxon>Metazoa</taxon>
        <taxon>Ecdysozoa</taxon>
        <taxon>Nematoda</taxon>
        <taxon>Chromadorea</taxon>
        <taxon>Rhabditida</taxon>
        <taxon>Tylenchina</taxon>
        <taxon>Tylenchomorpha</taxon>
        <taxon>Tylenchoidea</taxon>
        <taxon>Meloidogynidae</taxon>
        <taxon>Meloidogyninae</taxon>
        <taxon>Meloidogyne</taxon>
    </lineage>
</organism>
<comment type="caution">
    <text evidence="1">The sequence shown here is derived from an EMBL/GenBank/DDBJ whole genome shotgun (WGS) entry which is preliminary data.</text>
</comment>
<accession>A0ACB0ZWB8</accession>
<protein>
    <submittedName>
        <fullName evidence="1">Uncharacterized protein</fullName>
    </submittedName>
</protein>
<dbReference type="Proteomes" id="UP001497535">
    <property type="component" value="Unassembled WGS sequence"/>
</dbReference>
<keyword evidence="2" id="KW-1185">Reference proteome</keyword>
<evidence type="ECO:0000313" key="2">
    <source>
        <dbReference type="Proteomes" id="UP001497535"/>
    </source>
</evidence>
<dbReference type="EMBL" id="CAVMJV010000049">
    <property type="protein sequence ID" value="CAK5083201.1"/>
    <property type="molecule type" value="Genomic_DNA"/>
</dbReference>
<evidence type="ECO:0000313" key="1">
    <source>
        <dbReference type="EMBL" id="CAK5083201.1"/>
    </source>
</evidence>
<name>A0ACB0ZWB8_MELEN</name>
<gene>
    <name evidence="1" type="ORF">MENTE1834_LOCUS30522</name>
</gene>